<dbReference type="Gene3D" id="3.40.50.150">
    <property type="entry name" value="Vaccinia Virus protein VP39"/>
    <property type="match status" value="1"/>
</dbReference>
<proteinExistence type="predicted"/>
<comment type="caution">
    <text evidence="2">The sequence shown here is derived from an EMBL/GenBank/DDBJ whole genome shotgun (WGS) entry which is preliminary data.</text>
</comment>
<dbReference type="EMBL" id="NBXA01000026">
    <property type="protein sequence ID" value="RFA07365.1"/>
    <property type="molecule type" value="Genomic_DNA"/>
</dbReference>
<evidence type="ECO:0008006" key="4">
    <source>
        <dbReference type="Google" id="ProtNLM"/>
    </source>
</evidence>
<dbReference type="PANTHER" id="PTHR43317:SF1">
    <property type="entry name" value="THERMOSPERMINE SYNTHASE ACAULIS5"/>
    <property type="match status" value="1"/>
</dbReference>
<reference evidence="2 3" key="1">
    <citation type="submission" date="2017-04" db="EMBL/GenBank/DDBJ databases">
        <title>Comparative genome analysis of Subtercola boreus.</title>
        <authorList>
            <person name="Cho Y.-J."/>
            <person name="Cho A."/>
            <person name="Kim O.-S."/>
            <person name="Lee J.-I."/>
        </authorList>
    </citation>
    <scope>NUCLEOTIDE SEQUENCE [LARGE SCALE GENOMIC DNA]</scope>
    <source>
        <strain evidence="2 3">P27444</strain>
    </source>
</reference>
<dbReference type="CDD" id="cd02440">
    <property type="entry name" value="AdoMet_MTases"/>
    <property type="match status" value="1"/>
</dbReference>
<gene>
    <name evidence="2" type="ORF">B7R21_14215</name>
</gene>
<evidence type="ECO:0000256" key="1">
    <source>
        <dbReference type="ARBA" id="ARBA00023115"/>
    </source>
</evidence>
<dbReference type="AlphaFoldDB" id="A0A3E0VCH3"/>
<keyword evidence="1" id="KW-0620">Polyamine biosynthesis</keyword>
<dbReference type="NCBIfam" id="NF037959">
    <property type="entry name" value="MFS_SpdSyn"/>
    <property type="match status" value="1"/>
</dbReference>
<evidence type="ECO:0000313" key="3">
    <source>
        <dbReference type="Proteomes" id="UP000256709"/>
    </source>
</evidence>
<dbReference type="Proteomes" id="UP000256709">
    <property type="component" value="Unassembled WGS sequence"/>
</dbReference>
<protein>
    <recommendedName>
        <fullName evidence="4">SAM-dependent methyltransferase</fullName>
    </recommendedName>
</protein>
<organism evidence="2 3">
    <name type="scientific">Subtercola boreus</name>
    <dbReference type="NCBI Taxonomy" id="120213"/>
    <lineage>
        <taxon>Bacteria</taxon>
        <taxon>Bacillati</taxon>
        <taxon>Actinomycetota</taxon>
        <taxon>Actinomycetes</taxon>
        <taxon>Micrococcales</taxon>
        <taxon>Microbacteriaceae</taxon>
        <taxon>Subtercola</taxon>
    </lineage>
</organism>
<dbReference type="GO" id="GO:0006596">
    <property type="term" value="P:polyamine biosynthetic process"/>
    <property type="evidence" value="ECO:0007669"/>
    <property type="project" value="UniProtKB-KW"/>
</dbReference>
<accession>A0A3E0VCH3</accession>
<name>A0A3E0VCH3_9MICO</name>
<dbReference type="PANTHER" id="PTHR43317">
    <property type="entry name" value="THERMOSPERMINE SYNTHASE ACAULIS5"/>
    <property type="match status" value="1"/>
</dbReference>
<evidence type="ECO:0000313" key="2">
    <source>
        <dbReference type="EMBL" id="RFA07365.1"/>
    </source>
</evidence>
<sequence>MRMNPPVHRRLRLSGLAAELRADDLGGAGLTLCIGDEQQSHVYTGDPLELRFDYLRRIANLAGLLAPAGVPLRVLHLGGGALTLARHLALARPGSPQTVIEYESDLFDFVTEAAPLPPGTELRVIIDDARAGLDRASGADGYDLIVADVYLGSTTPAHLTSVEFYREVTALLSTGGVLAVNVADDAGLPVARASAATLAEVFPTVLVTGAAGLTDQLDEGNAVLFASRWRGLASLQAGLQAAGPHPSGLVGADRLTSFIGAARPVRDAVVSGSGAGYLRDRVAAEAPSVRARAAGEAPDARG</sequence>
<dbReference type="InterPro" id="IPR029063">
    <property type="entry name" value="SAM-dependent_MTases_sf"/>
</dbReference>
<dbReference type="SUPFAM" id="SSF53335">
    <property type="entry name" value="S-adenosyl-L-methionine-dependent methyltransferases"/>
    <property type="match status" value="1"/>
</dbReference>